<gene>
    <name evidence="3" type="ORF">Mal4_26750</name>
</gene>
<accession>A0A517Z792</accession>
<keyword evidence="4" id="KW-1185">Reference proteome</keyword>
<feature type="transmembrane region" description="Helical" evidence="1">
    <location>
        <begin position="332"/>
        <end position="351"/>
    </location>
</feature>
<dbReference type="AlphaFoldDB" id="A0A517Z792"/>
<evidence type="ECO:0008006" key="5">
    <source>
        <dbReference type="Google" id="ProtNLM"/>
    </source>
</evidence>
<keyword evidence="1" id="KW-0472">Membrane</keyword>
<evidence type="ECO:0000313" key="4">
    <source>
        <dbReference type="Proteomes" id="UP000320496"/>
    </source>
</evidence>
<dbReference type="KEGG" id="mri:Mal4_26750"/>
<evidence type="ECO:0000313" key="3">
    <source>
        <dbReference type="EMBL" id="QDU38348.1"/>
    </source>
</evidence>
<sequence length="355" mass="40094" precursor="true">MRALLVGSTGGLLLLLLLCCGTTPVPAADGADRLEEILSVMRDRQEQVRTFVAEWIEAPGADDGRQRERTIRLTVGSEGQFLLESSPTGERTAGQAGAMKSSFDGRRNRQFTEAVGKDDWPRGIVWDDAKYDELSGAQIRIWLLHLRPFFQPLPDLGNGQLRITEQDVLLDGHRCIVVEKPGHDSDSYVERYWIDIDRACILRSEQRSKEGGRLLFERTARYRQDDGLGWLPESWESRFGNGSNALRARLVRFERNRELPGDTFAFEFPVGTVVFDRDRGLRHLVLADGKTRDITPEESASGFDYRALREMSPSELAPRFDARQEEWTPSTIVLLAANVLVLVAGATFWCLRRGE</sequence>
<reference evidence="3 4" key="1">
    <citation type="submission" date="2019-02" db="EMBL/GenBank/DDBJ databases">
        <title>Deep-cultivation of Planctomycetes and their phenomic and genomic characterization uncovers novel biology.</title>
        <authorList>
            <person name="Wiegand S."/>
            <person name="Jogler M."/>
            <person name="Boedeker C."/>
            <person name="Pinto D."/>
            <person name="Vollmers J."/>
            <person name="Rivas-Marin E."/>
            <person name="Kohn T."/>
            <person name="Peeters S.H."/>
            <person name="Heuer A."/>
            <person name="Rast P."/>
            <person name="Oberbeckmann S."/>
            <person name="Bunk B."/>
            <person name="Jeske O."/>
            <person name="Meyerdierks A."/>
            <person name="Storesund J.E."/>
            <person name="Kallscheuer N."/>
            <person name="Luecker S."/>
            <person name="Lage O.M."/>
            <person name="Pohl T."/>
            <person name="Merkel B.J."/>
            <person name="Hornburger P."/>
            <person name="Mueller R.-W."/>
            <person name="Bruemmer F."/>
            <person name="Labrenz M."/>
            <person name="Spormann A.M."/>
            <person name="Op den Camp H."/>
            <person name="Overmann J."/>
            <person name="Amann R."/>
            <person name="Jetten M.S.M."/>
            <person name="Mascher T."/>
            <person name="Medema M.H."/>
            <person name="Devos D.P."/>
            <person name="Kaster A.-K."/>
            <person name="Ovreas L."/>
            <person name="Rohde M."/>
            <person name="Galperin M.Y."/>
            <person name="Jogler C."/>
        </authorList>
    </citation>
    <scope>NUCLEOTIDE SEQUENCE [LARGE SCALE GENOMIC DNA]</scope>
    <source>
        <strain evidence="3 4">Mal4</strain>
    </source>
</reference>
<keyword evidence="1" id="KW-1133">Transmembrane helix</keyword>
<keyword evidence="1" id="KW-0812">Transmembrane</keyword>
<proteinExistence type="predicted"/>
<dbReference type="OrthoDB" id="286750at2"/>
<protein>
    <recommendedName>
        <fullName evidence="5">DUF1583 domain-containing protein</fullName>
    </recommendedName>
</protein>
<dbReference type="Proteomes" id="UP000320496">
    <property type="component" value="Chromosome"/>
</dbReference>
<keyword evidence="2" id="KW-0732">Signal</keyword>
<evidence type="ECO:0000256" key="2">
    <source>
        <dbReference type="SAM" id="SignalP"/>
    </source>
</evidence>
<dbReference type="EMBL" id="CP036275">
    <property type="protein sequence ID" value="QDU38348.1"/>
    <property type="molecule type" value="Genomic_DNA"/>
</dbReference>
<feature type="signal peptide" evidence="2">
    <location>
        <begin position="1"/>
        <end position="27"/>
    </location>
</feature>
<name>A0A517Z792_9PLAN</name>
<feature type="chain" id="PRO_5021922002" description="DUF1583 domain-containing protein" evidence="2">
    <location>
        <begin position="28"/>
        <end position="355"/>
    </location>
</feature>
<dbReference type="RefSeq" id="WP_145369638.1">
    <property type="nucleotide sequence ID" value="NZ_CP036275.1"/>
</dbReference>
<evidence type="ECO:0000256" key="1">
    <source>
        <dbReference type="SAM" id="Phobius"/>
    </source>
</evidence>
<organism evidence="3 4">
    <name type="scientific">Maioricimonas rarisocia</name>
    <dbReference type="NCBI Taxonomy" id="2528026"/>
    <lineage>
        <taxon>Bacteria</taxon>
        <taxon>Pseudomonadati</taxon>
        <taxon>Planctomycetota</taxon>
        <taxon>Planctomycetia</taxon>
        <taxon>Planctomycetales</taxon>
        <taxon>Planctomycetaceae</taxon>
        <taxon>Maioricimonas</taxon>
    </lineage>
</organism>